<dbReference type="Pfam" id="PF00579">
    <property type="entry name" value="tRNA-synt_1b"/>
    <property type="match status" value="1"/>
</dbReference>
<name>F3PTU4_9BACE</name>
<dbReference type="InterPro" id="IPR014729">
    <property type="entry name" value="Rossmann-like_a/b/a_fold"/>
</dbReference>
<evidence type="ECO:0000256" key="4">
    <source>
        <dbReference type="ARBA" id="ARBA00022741"/>
    </source>
</evidence>
<dbReference type="GO" id="GO:0004830">
    <property type="term" value="F:tryptophan-tRNA ligase activity"/>
    <property type="evidence" value="ECO:0007669"/>
    <property type="project" value="UniProtKB-UniRule"/>
</dbReference>
<dbReference type="GO" id="GO:0005829">
    <property type="term" value="C:cytosol"/>
    <property type="evidence" value="ECO:0007669"/>
    <property type="project" value="TreeGrafter"/>
</dbReference>
<dbReference type="EMBL" id="AFBN01000039">
    <property type="protein sequence ID" value="EGF56544.1"/>
    <property type="molecule type" value="Genomic_DNA"/>
</dbReference>
<dbReference type="GO" id="GO:0006436">
    <property type="term" value="P:tryptophanyl-tRNA aminoacylation"/>
    <property type="evidence" value="ECO:0007669"/>
    <property type="project" value="UniProtKB-UniRule"/>
</dbReference>
<keyword evidence="3 10" id="KW-0436">Ligase</keyword>
<dbReference type="InterPro" id="IPR002306">
    <property type="entry name" value="Trp-tRNA-ligase"/>
</dbReference>
<evidence type="ECO:0000256" key="8">
    <source>
        <dbReference type="ARBA" id="ARBA00049929"/>
    </source>
</evidence>
<dbReference type="Gene3D" id="3.40.50.620">
    <property type="entry name" value="HUPs"/>
    <property type="match status" value="1"/>
</dbReference>
<dbReference type="HOGENOM" id="CLU_029244_0_1_10"/>
<dbReference type="GO" id="GO:0005524">
    <property type="term" value="F:ATP binding"/>
    <property type="evidence" value="ECO:0007669"/>
    <property type="project" value="UniProtKB-KW"/>
</dbReference>
<comment type="caution">
    <text evidence="11">The sequence shown here is derived from an EMBL/GenBank/DDBJ whole genome shotgun (WGS) entry which is preliminary data.</text>
</comment>
<dbReference type="AlphaFoldDB" id="F3PTU4"/>
<dbReference type="PROSITE" id="PS00178">
    <property type="entry name" value="AA_TRNA_LIGASE_I"/>
    <property type="match status" value="1"/>
</dbReference>
<evidence type="ECO:0000256" key="10">
    <source>
        <dbReference type="RuleBase" id="RU363036"/>
    </source>
</evidence>
<evidence type="ECO:0000256" key="1">
    <source>
        <dbReference type="ARBA" id="ARBA00005594"/>
    </source>
</evidence>
<evidence type="ECO:0000256" key="9">
    <source>
        <dbReference type="NCBIfam" id="TIGR00233"/>
    </source>
</evidence>
<dbReference type="Proteomes" id="UP000003416">
    <property type="component" value="Unassembled WGS sequence"/>
</dbReference>
<keyword evidence="12" id="KW-1185">Reference proteome</keyword>
<dbReference type="Gene3D" id="1.10.240.10">
    <property type="entry name" value="Tyrosyl-Transfer RNA Synthetase"/>
    <property type="match status" value="1"/>
</dbReference>
<dbReference type="eggNOG" id="COG0180">
    <property type="taxonomic scope" value="Bacteria"/>
</dbReference>
<dbReference type="SUPFAM" id="SSF52374">
    <property type="entry name" value="Nucleotidylyl transferase"/>
    <property type="match status" value="1"/>
</dbReference>
<dbReference type="EC" id="6.1.1.2" evidence="2 9"/>
<organism evidence="11 12">
    <name type="scientific">Bacteroides fluxus YIT 12057</name>
    <dbReference type="NCBI Taxonomy" id="763034"/>
    <lineage>
        <taxon>Bacteria</taxon>
        <taxon>Pseudomonadati</taxon>
        <taxon>Bacteroidota</taxon>
        <taxon>Bacteroidia</taxon>
        <taxon>Bacteroidales</taxon>
        <taxon>Bacteroidaceae</taxon>
        <taxon>Bacteroides</taxon>
    </lineage>
</organism>
<dbReference type="CDD" id="cd00806">
    <property type="entry name" value="TrpRS_core"/>
    <property type="match status" value="1"/>
</dbReference>
<dbReference type="FunFam" id="1.10.240.10:FF:000005">
    <property type="entry name" value="Tryptophan--tRNA ligase"/>
    <property type="match status" value="1"/>
</dbReference>
<protein>
    <recommendedName>
        <fullName evidence="2 9">Tryptophan--tRNA ligase</fullName>
        <ecNumber evidence="2 9">6.1.1.2</ecNumber>
    </recommendedName>
</protein>
<evidence type="ECO:0000313" key="12">
    <source>
        <dbReference type="Proteomes" id="UP000003416"/>
    </source>
</evidence>
<dbReference type="NCBIfam" id="TIGR00233">
    <property type="entry name" value="trpS"/>
    <property type="match status" value="1"/>
</dbReference>
<evidence type="ECO:0000313" key="11">
    <source>
        <dbReference type="EMBL" id="EGF56544.1"/>
    </source>
</evidence>
<dbReference type="InterPro" id="IPR002305">
    <property type="entry name" value="aa-tRNA-synth_Ic"/>
</dbReference>
<evidence type="ECO:0000256" key="7">
    <source>
        <dbReference type="ARBA" id="ARBA00023146"/>
    </source>
</evidence>
<keyword evidence="6 10" id="KW-0648">Protein biosynthesis</keyword>
<dbReference type="PANTHER" id="PTHR43766:SF1">
    <property type="entry name" value="TRYPTOPHAN--TRNA LIGASE, MITOCHONDRIAL"/>
    <property type="match status" value="1"/>
</dbReference>
<keyword evidence="7 10" id="KW-0030">Aminoacyl-tRNA synthetase</keyword>
<evidence type="ECO:0000256" key="2">
    <source>
        <dbReference type="ARBA" id="ARBA00013161"/>
    </source>
</evidence>
<keyword evidence="4 10" id="KW-0547">Nucleotide-binding</keyword>
<sequence length="380" mass="43529">MAENGYTNKELKKYKNMAKEKIILTGDRPTGRLHIGHYVGSLRRRVELQNSGLYDKTFVFIADAQALTDNMENPEKVRQNVIEVALDYLACGLDPTKSTIFIQSQIPELCELTFYYMDLVTVSRLQRNPTVKTEIQMRNFETSIPVGFFTYPISQAADITAFRATTVPVGEDQEPMIEQAREIVRRFNYIYGETLVEPEILLPDNAACLRLPGTDGKAKMSKSLGNCIYLSDTADEVQKKVKSMYTDPDHLRVQDPGKIEGNTVFTYLDAFCRPEHFGLYLPEYLNLDELKAHYQRGGLGDMKVKKFLNEIMQETLEPIRNRRKEFEKDIPSIYDMLKKGCDTAREAAASTLDDVRKAMKINYFDDEELIAEQVRKFSGE</sequence>
<evidence type="ECO:0000256" key="3">
    <source>
        <dbReference type="ARBA" id="ARBA00022598"/>
    </source>
</evidence>
<dbReference type="InterPro" id="IPR050203">
    <property type="entry name" value="Trp-tRNA_synthetase"/>
</dbReference>
<comment type="catalytic activity">
    <reaction evidence="8">
        <text>tRNA(Trp) + L-tryptophan + ATP = L-tryptophyl-tRNA(Trp) + AMP + diphosphate + H(+)</text>
        <dbReference type="Rhea" id="RHEA:24080"/>
        <dbReference type="Rhea" id="RHEA-COMP:9671"/>
        <dbReference type="Rhea" id="RHEA-COMP:9705"/>
        <dbReference type="ChEBI" id="CHEBI:15378"/>
        <dbReference type="ChEBI" id="CHEBI:30616"/>
        <dbReference type="ChEBI" id="CHEBI:33019"/>
        <dbReference type="ChEBI" id="CHEBI:57912"/>
        <dbReference type="ChEBI" id="CHEBI:78442"/>
        <dbReference type="ChEBI" id="CHEBI:78535"/>
        <dbReference type="ChEBI" id="CHEBI:456215"/>
        <dbReference type="EC" id="6.1.1.2"/>
    </reaction>
</comment>
<keyword evidence="5 10" id="KW-0067">ATP-binding</keyword>
<dbReference type="InterPro" id="IPR001412">
    <property type="entry name" value="aa-tRNA-synth_I_CS"/>
</dbReference>
<accession>F3PTU4</accession>
<evidence type="ECO:0000256" key="5">
    <source>
        <dbReference type="ARBA" id="ARBA00022840"/>
    </source>
</evidence>
<comment type="similarity">
    <text evidence="1 10">Belongs to the class-I aminoacyl-tRNA synthetase family.</text>
</comment>
<dbReference type="FunFam" id="3.40.50.620:FF:000094">
    <property type="entry name" value="Tryptophan--tRNA ligase"/>
    <property type="match status" value="1"/>
</dbReference>
<evidence type="ECO:0000256" key="6">
    <source>
        <dbReference type="ARBA" id="ARBA00022917"/>
    </source>
</evidence>
<gene>
    <name evidence="11" type="ORF">HMPREF9446_02152</name>
</gene>
<dbReference type="PANTHER" id="PTHR43766">
    <property type="entry name" value="TRYPTOPHAN--TRNA LIGASE, MITOCHONDRIAL"/>
    <property type="match status" value="1"/>
</dbReference>
<proteinExistence type="inferred from homology"/>
<dbReference type="STRING" id="763034.HMPREF9446_02152"/>
<reference evidence="11 12" key="1">
    <citation type="submission" date="2011-02" db="EMBL/GenBank/DDBJ databases">
        <authorList>
            <person name="Weinstock G."/>
            <person name="Sodergren E."/>
            <person name="Clifton S."/>
            <person name="Fulton L."/>
            <person name="Fulton B."/>
            <person name="Courtney L."/>
            <person name="Fronick C."/>
            <person name="Harrison M."/>
            <person name="Strong C."/>
            <person name="Farmer C."/>
            <person name="Delahaunty K."/>
            <person name="Markovic C."/>
            <person name="Hall O."/>
            <person name="Minx P."/>
            <person name="Tomlinson C."/>
            <person name="Mitreva M."/>
            <person name="Hou S."/>
            <person name="Chen J."/>
            <person name="Wollam A."/>
            <person name="Pepin K.H."/>
            <person name="Johnson M."/>
            <person name="Bhonagiri V."/>
            <person name="Zhang X."/>
            <person name="Suruliraj S."/>
            <person name="Warren W."/>
            <person name="Chinwalla A."/>
            <person name="Mardis E.R."/>
            <person name="Wilson R.K."/>
        </authorList>
    </citation>
    <scope>NUCLEOTIDE SEQUENCE [LARGE SCALE GENOMIC DNA]</scope>
    <source>
        <strain evidence="11 12">YIT 12057</strain>
    </source>
</reference>
<dbReference type="PRINTS" id="PR01039">
    <property type="entry name" value="TRNASYNTHTRP"/>
</dbReference>